<comment type="caution">
    <text evidence="1">The sequence shown here is derived from an EMBL/GenBank/DDBJ whole genome shotgun (WGS) entry which is preliminary data.</text>
</comment>
<dbReference type="RefSeq" id="WP_146887524.1">
    <property type="nucleotide sequence ID" value="NZ_BJYG01000017.1"/>
</dbReference>
<dbReference type="EMBL" id="BJYG01000017">
    <property type="protein sequence ID" value="GEN63181.1"/>
    <property type="molecule type" value="Genomic_DNA"/>
</dbReference>
<protein>
    <submittedName>
        <fullName evidence="1">Uncharacterized protein</fullName>
    </submittedName>
</protein>
<accession>A0A511XJT1</accession>
<reference evidence="1 2" key="1">
    <citation type="submission" date="2019-07" db="EMBL/GenBank/DDBJ databases">
        <title>Whole genome shotgun sequence of Acetobacter oeni NBRC 105207.</title>
        <authorList>
            <person name="Hosoyama A."/>
            <person name="Uohara A."/>
            <person name="Ohji S."/>
            <person name="Ichikawa N."/>
        </authorList>
    </citation>
    <scope>NUCLEOTIDE SEQUENCE [LARGE SCALE GENOMIC DNA]</scope>
    <source>
        <strain evidence="1 2">NBRC 105207</strain>
    </source>
</reference>
<sequence length="108" mass="12109">MRAPNEITVAIRAFSDRDEAQHDRAMGSLAVLVAEQDRTIRELAIKISDHETALGTVRAQANLPLAMIVYDRMEKALERMYVRFSGRIFRLSRVFGTTLVSAGRFLGA</sequence>
<proteinExistence type="predicted"/>
<evidence type="ECO:0000313" key="1">
    <source>
        <dbReference type="EMBL" id="GEN63181.1"/>
    </source>
</evidence>
<dbReference type="AlphaFoldDB" id="A0A511XJT1"/>
<gene>
    <name evidence="1" type="ORF">AOE01nite_14050</name>
</gene>
<name>A0A511XJT1_9PROT</name>
<evidence type="ECO:0000313" key="2">
    <source>
        <dbReference type="Proteomes" id="UP000321746"/>
    </source>
</evidence>
<organism evidence="1 2">
    <name type="scientific">Acetobacter oeni</name>
    <dbReference type="NCBI Taxonomy" id="304077"/>
    <lineage>
        <taxon>Bacteria</taxon>
        <taxon>Pseudomonadati</taxon>
        <taxon>Pseudomonadota</taxon>
        <taxon>Alphaproteobacteria</taxon>
        <taxon>Acetobacterales</taxon>
        <taxon>Acetobacteraceae</taxon>
        <taxon>Acetobacter</taxon>
    </lineage>
</organism>
<dbReference type="Proteomes" id="UP000321746">
    <property type="component" value="Unassembled WGS sequence"/>
</dbReference>
<keyword evidence="2" id="KW-1185">Reference proteome</keyword>